<sequence length="100" mass="11958">MDGDDGLIKPRQHYQDGARINVSEENKPVEYEALKYFNKLWNKAIEDRWHENSGIMVPDKVNKRTIRNGMLFIDKCGFDQSRYWSIENKAMRSYNKMNRI</sequence>
<accession>A0ACA9N7Z0</accession>
<keyword evidence="2" id="KW-1185">Reference proteome</keyword>
<evidence type="ECO:0000313" key="1">
    <source>
        <dbReference type="EMBL" id="CAG8633526.1"/>
    </source>
</evidence>
<organism evidence="1 2">
    <name type="scientific">Racocetra persica</name>
    <dbReference type="NCBI Taxonomy" id="160502"/>
    <lineage>
        <taxon>Eukaryota</taxon>
        <taxon>Fungi</taxon>
        <taxon>Fungi incertae sedis</taxon>
        <taxon>Mucoromycota</taxon>
        <taxon>Glomeromycotina</taxon>
        <taxon>Glomeromycetes</taxon>
        <taxon>Diversisporales</taxon>
        <taxon>Gigasporaceae</taxon>
        <taxon>Racocetra</taxon>
    </lineage>
</organism>
<name>A0ACA9N7Z0_9GLOM</name>
<dbReference type="Proteomes" id="UP000789920">
    <property type="component" value="Unassembled WGS sequence"/>
</dbReference>
<protein>
    <submittedName>
        <fullName evidence="1">20021_t:CDS:1</fullName>
    </submittedName>
</protein>
<dbReference type="EMBL" id="CAJVQC010011977">
    <property type="protein sequence ID" value="CAG8633526.1"/>
    <property type="molecule type" value="Genomic_DNA"/>
</dbReference>
<gene>
    <name evidence="1" type="ORF">RPERSI_LOCUS7212</name>
</gene>
<comment type="caution">
    <text evidence="1">The sequence shown here is derived from an EMBL/GenBank/DDBJ whole genome shotgun (WGS) entry which is preliminary data.</text>
</comment>
<proteinExistence type="predicted"/>
<reference evidence="1" key="1">
    <citation type="submission" date="2021-06" db="EMBL/GenBank/DDBJ databases">
        <authorList>
            <person name="Kallberg Y."/>
            <person name="Tangrot J."/>
            <person name="Rosling A."/>
        </authorList>
    </citation>
    <scope>NUCLEOTIDE SEQUENCE</scope>
    <source>
        <strain evidence="1">MA461A</strain>
    </source>
</reference>
<evidence type="ECO:0000313" key="2">
    <source>
        <dbReference type="Proteomes" id="UP000789920"/>
    </source>
</evidence>